<dbReference type="PANTHER" id="PTHR30404:SF0">
    <property type="entry name" value="N-ACETYLMURAMOYL-L-ALANINE AMIDASE AMIC"/>
    <property type="match status" value="1"/>
</dbReference>
<accession>A0ABT1WN57</accession>
<feature type="domain" description="MurNAc-LAA" evidence="4">
    <location>
        <begin position="811"/>
        <end position="944"/>
    </location>
</feature>
<evidence type="ECO:0000259" key="4">
    <source>
        <dbReference type="SMART" id="SM00646"/>
    </source>
</evidence>
<dbReference type="Gene3D" id="3.40.630.40">
    <property type="entry name" value="Zn-dependent exopeptidases"/>
    <property type="match status" value="1"/>
</dbReference>
<feature type="signal peptide" evidence="3">
    <location>
        <begin position="1"/>
        <end position="25"/>
    </location>
</feature>
<protein>
    <submittedName>
        <fullName evidence="5">N-acetylmuramoyl-L-alanine amidase</fullName>
        <ecNumber evidence="5">3.5.1.28</ecNumber>
    </submittedName>
</protein>
<keyword evidence="1 5" id="KW-0378">Hydrolase</keyword>
<dbReference type="SUPFAM" id="SSF53187">
    <property type="entry name" value="Zn-dependent exopeptidases"/>
    <property type="match status" value="1"/>
</dbReference>
<proteinExistence type="predicted"/>
<evidence type="ECO:0000256" key="1">
    <source>
        <dbReference type="ARBA" id="ARBA00022801"/>
    </source>
</evidence>
<sequence length="951" mass="105042">MKKNLKVLFVSCFLLASIMPTVVSADEYATSQENKQETTQETTTDETSTSLVEEAVTSQAESKPLLQSLQIDIDDINHLTVISLGIKDTEAIQAVSAKWLDANKKEMVTDFQIDENSGRYTYTVAAKDYKEKASYHLQSIEIKEKATDSPIKIEGIDLEKLNQSHFQEQLTELGQAVAEEEVNLPFKEMNDKAETTGFSLPYHTAFDIEPLIEVDSSSSTSSSESSSVATSESVTTFANERAKQTVVPSLSYTTHVQNVGWQPFVTSPNMSGTVNRAFRLEGIKINLPEELKTLGNIEYRTHIQNIGWEANYAKNGSLSGTENRALRLEAIQIKLTGELEKQYDIYYRVHAQNYGWLGWAKNDNYAGTEGKGYRLEAIEIQLVTKGSAAPGSTEKSFVSYKDTPVVALEAPILSYSTHIQNVGWQAPVQAPKMSGTENRALRLEGIKINLPTSHVGLGDIEYRTHIQNVGWESKYSSNGQFSGTENRALRLEGIQIRLTKQLEKEYDVYYRVHVQNHGWLDWAKNDQMSGSQGPGLRLEGIEIQVVKKGQAAPGKTEVPFVTTVSKPVAQTTSIQYASYLKNQGWTGVAKDGQTSGGSGQTINNFQLKLAVSPTIKGNVQYSGHFSRLGWVTNKSNGQTFATNANHQLEAMTINLTDDMDKQYDIYYRANVEGYGWLDWASNGQTAGTIGAGKRLEAYEVKLVKKGQAAPGKTDTPFVTAQDIQANAGNPGIPPSTANNQGVRDFSQLSKIIFLDPGHGGKDSGAAYFGISEKNLNLSVSKLIEQKLENAGYTVIMSRTTDVFVDHTTERSTLANATNADIFVSVHFNAMPTINGAPTTANGIETYWYEYDPNYQPKINAVMHENSERLVRSQKLAQLIQDSLISKTGAFNRGVRRDTFAVLRETATPAVLLELGFMNNLSDNAKMRTAAYQEQLADAVVKGIQGYYSFYE</sequence>
<gene>
    <name evidence="5" type="ORF">NPA36_05245</name>
</gene>
<dbReference type="RefSeq" id="WP_256945069.1">
    <property type="nucleotide sequence ID" value="NZ_JANHNZ010000004.1"/>
</dbReference>
<dbReference type="CDD" id="cd02696">
    <property type="entry name" value="MurNAc-LAA"/>
    <property type="match status" value="1"/>
</dbReference>
<dbReference type="InterPro" id="IPR050695">
    <property type="entry name" value="N-acetylmuramoyl_amidase_3"/>
</dbReference>
<evidence type="ECO:0000256" key="3">
    <source>
        <dbReference type="SAM" id="SignalP"/>
    </source>
</evidence>
<dbReference type="Pfam" id="PF01520">
    <property type="entry name" value="Amidase_3"/>
    <property type="match status" value="1"/>
</dbReference>
<keyword evidence="3" id="KW-0732">Signal</keyword>
<dbReference type="InterPro" id="IPR002508">
    <property type="entry name" value="MurNAc-LAA_cat"/>
</dbReference>
<dbReference type="SMART" id="SM00646">
    <property type="entry name" value="Ami_3"/>
    <property type="match status" value="1"/>
</dbReference>
<evidence type="ECO:0000313" key="5">
    <source>
        <dbReference type="EMBL" id="MCQ9209953.1"/>
    </source>
</evidence>
<feature type="chain" id="PRO_5046546559" evidence="3">
    <location>
        <begin position="26"/>
        <end position="951"/>
    </location>
</feature>
<dbReference type="GO" id="GO:0008745">
    <property type="term" value="F:N-acetylmuramoyl-L-alanine amidase activity"/>
    <property type="evidence" value="ECO:0007669"/>
    <property type="project" value="UniProtKB-EC"/>
</dbReference>
<reference evidence="5" key="1">
    <citation type="submission" date="2022-07" db="EMBL/GenBank/DDBJ databases">
        <authorList>
            <person name="Jung M.-Y."/>
            <person name="Lee M."/>
        </authorList>
    </citation>
    <scope>NUCLEOTIDE SEQUENCE</scope>
    <source>
        <strain evidence="5">S8</strain>
    </source>
</reference>
<evidence type="ECO:0000256" key="2">
    <source>
        <dbReference type="SAM" id="MobiDB-lite"/>
    </source>
</evidence>
<dbReference type="EC" id="3.5.1.28" evidence="5"/>
<name>A0ABT1WN57_9LACT</name>
<dbReference type="Proteomes" id="UP001059480">
    <property type="component" value="Unassembled WGS sequence"/>
</dbReference>
<dbReference type="Pfam" id="PF07538">
    <property type="entry name" value="ChW"/>
    <property type="match status" value="7"/>
</dbReference>
<feature type="region of interest" description="Disordered" evidence="2">
    <location>
        <begin position="216"/>
        <end position="235"/>
    </location>
</feature>
<keyword evidence="6" id="KW-1185">Reference proteome</keyword>
<organism evidence="5 6">
    <name type="scientific">Granulicatella seriolae</name>
    <dbReference type="NCBI Taxonomy" id="2967226"/>
    <lineage>
        <taxon>Bacteria</taxon>
        <taxon>Bacillati</taxon>
        <taxon>Bacillota</taxon>
        <taxon>Bacilli</taxon>
        <taxon>Lactobacillales</taxon>
        <taxon>Carnobacteriaceae</taxon>
        <taxon>Granulicatella</taxon>
    </lineage>
</organism>
<dbReference type="EMBL" id="JANHNZ010000004">
    <property type="protein sequence ID" value="MCQ9209953.1"/>
    <property type="molecule type" value="Genomic_DNA"/>
</dbReference>
<reference evidence="5" key="3">
    <citation type="journal article" date="2023" name="Microbiol. Resour. Announc.">
        <title>Draft Genome Sequence of Granulicatella sp. Strain S8, Isolated from a Marine Fish, Seriola quinqueradiata.</title>
        <authorList>
            <person name="Lee M."/>
            <person name="Farooq A."/>
            <person name="Jeong J.B."/>
            <person name="Jung M.Y."/>
        </authorList>
    </citation>
    <scope>NUCLEOTIDE SEQUENCE</scope>
    <source>
        <strain evidence="5">S8</strain>
    </source>
</reference>
<dbReference type="SMART" id="SM00728">
    <property type="entry name" value="ChW"/>
    <property type="match status" value="9"/>
</dbReference>
<comment type="caution">
    <text evidence="5">The sequence shown here is derived from an EMBL/GenBank/DDBJ whole genome shotgun (WGS) entry which is preliminary data.</text>
</comment>
<dbReference type="InterPro" id="IPR006637">
    <property type="entry name" value="ChW"/>
</dbReference>
<dbReference type="PANTHER" id="PTHR30404">
    <property type="entry name" value="N-ACETYLMURAMOYL-L-ALANINE AMIDASE"/>
    <property type="match status" value="1"/>
</dbReference>
<evidence type="ECO:0000313" key="6">
    <source>
        <dbReference type="Proteomes" id="UP001059480"/>
    </source>
</evidence>
<reference evidence="5" key="2">
    <citation type="journal article" date="2023" name="Curr. Microbiol.">
        <title>Granulicatella seriolae sp. nov., a Novel Facultative Anaerobe Isolated from Yellowtail Marine Fish.</title>
        <authorList>
            <person name="Lee M."/>
            <person name="Choi Y.J."/>
            <person name="Farooq A."/>
            <person name="Jeong J.B."/>
            <person name="Jung M.Y."/>
        </authorList>
    </citation>
    <scope>NUCLEOTIDE SEQUENCE</scope>
    <source>
        <strain evidence="5">S8</strain>
    </source>
</reference>